<dbReference type="EMBL" id="LRBV02000012">
    <property type="status" value="NOT_ANNOTATED_CDS"/>
    <property type="molecule type" value="Genomic_DNA"/>
</dbReference>
<dbReference type="Gramene" id="QL12p026785:mrna">
    <property type="protein sequence ID" value="QL12p026785:mrna:CDS:1"/>
    <property type="gene ID" value="QL12p026785"/>
</dbReference>
<keyword evidence="4" id="KW-1185">Reference proteome</keyword>
<reference evidence="3 4" key="1">
    <citation type="journal article" date="2016" name="G3 (Bethesda)">
        <title>First Draft Assembly and Annotation of the Genome of a California Endemic Oak Quercus lobata Nee (Fagaceae).</title>
        <authorList>
            <person name="Sork V.L."/>
            <person name="Fitz-Gibbon S.T."/>
            <person name="Puiu D."/>
            <person name="Crepeau M."/>
            <person name="Gugger P.F."/>
            <person name="Sherman R."/>
            <person name="Stevens K."/>
            <person name="Langley C.H."/>
            <person name="Pellegrini M."/>
            <person name="Salzberg S.L."/>
        </authorList>
    </citation>
    <scope>NUCLEOTIDE SEQUENCE [LARGE SCALE GENOMIC DNA]</scope>
    <source>
        <strain evidence="3 4">cv. SW786</strain>
    </source>
</reference>
<dbReference type="GO" id="GO:0006749">
    <property type="term" value="P:glutathione metabolic process"/>
    <property type="evidence" value="ECO:0007669"/>
    <property type="project" value="TreeGrafter"/>
</dbReference>
<sequence>MAHEYDEKEEELVYWDGRDQAIVANWVDVEDLQFDPPATKLTFEIVIKPNNGLAPDQGVVAEAEAKLSNVILDGEILKW</sequence>
<dbReference type="InParanoid" id="A0A7N2N3Q1"/>
<organism evidence="3 4">
    <name type="scientific">Quercus lobata</name>
    <name type="common">Valley oak</name>
    <dbReference type="NCBI Taxonomy" id="97700"/>
    <lineage>
        <taxon>Eukaryota</taxon>
        <taxon>Viridiplantae</taxon>
        <taxon>Streptophyta</taxon>
        <taxon>Embryophyta</taxon>
        <taxon>Tracheophyta</taxon>
        <taxon>Spermatophyta</taxon>
        <taxon>Magnoliopsida</taxon>
        <taxon>eudicotyledons</taxon>
        <taxon>Gunneridae</taxon>
        <taxon>Pentapetalae</taxon>
        <taxon>rosids</taxon>
        <taxon>fabids</taxon>
        <taxon>Fagales</taxon>
        <taxon>Fagaceae</taxon>
        <taxon>Quercus</taxon>
    </lineage>
</organism>
<protein>
    <recommendedName>
        <fullName evidence="1">glutathione transferase</fullName>
        <ecNumber evidence="1">2.5.1.18</ecNumber>
    </recommendedName>
</protein>
<evidence type="ECO:0000256" key="2">
    <source>
        <dbReference type="ARBA" id="ARBA00022679"/>
    </source>
</evidence>
<evidence type="ECO:0000313" key="3">
    <source>
        <dbReference type="EnsemblPlants" id="QL12p026785:mrna:CDS:1"/>
    </source>
</evidence>
<proteinExistence type="predicted"/>
<dbReference type="EC" id="2.5.1.18" evidence="1"/>
<accession>A0A7N2N3Q1</accession>
<evidence type="ECO:0000256" key="1">
    <source>
        <dbReference type="ARBA" id="ARBA00012452"/>
    </source>
</evidence>
<dbReference type="GO" id="GO:0004364">
    <property type="term" value="F:glutathione transferase activity"/>
    <property type="evidence" value="ECO:0007669"/>
    <property type="project" value="UniProtKB-EC"/>
</dbReference>
<dbReference type="Gene3D" id="1.20.1050.10">
    <property type="match status" value="1"/>
</dbReference>
<evidence type="ECO:0000313" key="4">
    <source>
        <dbReference type="Proteomes" id="UP000594261"/>
    </source>
</evidence>
<dbReference type="GO" id="GO:0043295">
    <property type="term" value="F:glutathione binding"/>
    <property type="evidence" value="ECO:0007669"/>
    <property type="project" value="TreeGrafter"/>
</dbReference>
<reference evidence="3" key="2">
    <citation type="submission" date="2021-01" db="UniProtKB">
        <authorList>
            <consortium name="EnsemblPlants"/>
        </authorList>
    </citation>
    <scope>IDENTIFICATION</scope>
</reference>
<name>A0A7N2N3Q1_QUELO</name>
<dbReference type="AlphaFoldDB" id="A0A7N2N3Q1"/>
<dbReference type="GO" id="GO:0005737">
    <property type="term" value="C:cytoplasm"/>
    <property type="evidence" value="ECO:0007669"/>
    <property type="project" value="TreeGrafter"/>
</dbReference>
<dbReference type="PANTHER" id="PTHR43900:SF56">
    <property type="entry name" value="GLUTATHIONE TRANSFERASE"/>
    <property type="match status" value="1"/>
</dbReference>
<dbReference type="Proteomes" id="UP000594261">
    <property type="component" value="Chromosome 12"/>
</dbReference>
<dbReference type="PANTHER" id="PTHR43900">
    <property type="entry name" value="GLUTATHIONE S-TRANSFERASE RHO"/>
    <property type="match status" value="1"/>
</dbReference>
<dbReference type="EnsemblPlants" id="QL12p026785:mrna">
    <property type="protein sequence ID" value="QL12p026785:mrna:CDS:1"/>
    <property type="gene ID" value="QL12p026785"/>
</dbReference>
<keyword evidence="2" id="KW-0808">Transferase</keyword>